<dbReference type="AlphaFoldDB" id="A0A5C7B847"/>
<dbReference type="STRING" id="1123037.GCA_000425305_02454"/>
<protein>
    <submittedName>
        <fullName evidence="1">Uncharacterized protein</fullName>
    </submittedName>
</protein>
<dbReference type="RefSeq" id="WP_028872231.1">
    <property type="nucleotide sequence ID" value="NZ_VOSB01000018.1"/>
</dbReference>
<keyword evidence="2" id="KW-1185">Reference proteome</keyword>
<proteinExistence type="predicted"/>
<organism evidence="1 2">
    <name type="scientific">Psychroserpens burtonensis</name>
    <dbReference type="NCBI Taxonomy" id="49278"/>
    <lineage>
        <taxon>Bacteria</taxon>
        <taxon>Pseudomonadati</taxon>
        <taxon>Bacteroidota</taxon>
        <taxon>Flavobacteriia</taxon>
        <taxon>Flavobacteriales</taxon>
        <taxon>Flavobacteriaceae</taxon>
        <taxon>Psychroserpens</taxon>
    </lineage>
</organism>
<evidence type="ECO:0000313" key="2">
    <source>
        <dbReference type="Proteomes" id="UP000321938"/>
    </source>
</evidence>
<evidence type="ECO:0000313" key="1">
    <source>
        <dbReference type="EMBL" id="TXE16395.1"/>
    </source>
</evidence>
<comment type="caution">
    <text evidence="1">The sequence shown here is derived from an EMBL/GenBank/DDBJ whole genome shotgun (WGS) entry which is preliminary data.</text>
</comment>
<gene>
    <name evidence="1" type="ORF">ES692_12760</name>
</gene>
<dbReference type="EMBL" id="VOSB01000018">
    <property type="protein sequence ID" value="TXE16395.1"/>
    <property type="molecule type" value="Genomic_DNA"/>
</dbReference>
<dbReference type="Proteomes" id="UP000321938">
    <property type="component" value="Unassembled WGS sequence"/>
</dbReference>
<accession>A0A5C7B847</accession>
<sequence length="127" mass="13870">MIPKTDGVNRLDIVLLKKEVTAVINSGESSIVTEPNGIKVRFLGDFINQDGNPYSGQVDVVLDYIRPNNTATFTRMPGGLFAQTTENNAVILETYGMVSVNLFLPSGEELNIDENSSAIIEFPVDFS</sequence>
<reference evidence="1 2" key="1">
    <citation type="submission" date="2019-08" db="EMBL/GenBank/DDBJ databases">
        <title>Genome of Psychroserpens burtonensis ACAM 167.</title>
        <authorList>
            <person name="Bowman J.P."/>
        </authorList>
    </citation>
    <scope>NUCLEOTIDE SEQUENCE [LARGE SCALE GENOMIC DNA]</scope>
    <source>
        <strain evidence="1 2">ACAM 167</strain>
    </source>
</reference>
<name>A0A5C7B847_9FLAO</name>